<dbReference type="InterPro" id="IPR051534">
    <property type="entry name" value="CBASS_pafABC_assoc_protein"/>
</dbReference>
<dbReference type="PIRSF" id="PIRSF016838">
    <property type="entry name" value="PafC"/>
    <property type="match status" value="1"/>
</dbReference>
<dbReference type="InterPro" id="IPR036388">
    <property type="entry name" value="WH-like_DNA-bd_sf"/>
</dbReference>
<dbReference type="PANTHER" id="PTHR34580">
    <property type="match status" value="1"/>
</dbReference>
<evidence type="ECO:0000256" key="1">
    <source>
        <dbReference type="ARBA" id="ARBA00023015"/>
    </source>
</evidence>
<keyword evidence="4" id="KW-0238">DNA-binding</keyword>
<dbReference type="SUPFAM" id="SSF46785">
    <property type="entry name" value="Winged helix' DNA-binding domain"/>
    <property type="match status" value="1"/>
</dbReference>
<reference evidence="4 5" key="1">
    <citation type="submission" date="2019-02" db="EMBL/GenBank/DDBJ databases">
        <title>Sequencing the genomes of 1000 actinobacteria strains.</title>
        <authorList>
            <person name="Klenk H.-P."/>
        </authorList>
    </citation>
    <scope>NUCLEOTIDE SEQUENCE [LARGE SCALE GENOMIC DNA]</scope>
    <source>
        <strain evidence="4 5">DSM 45779</strain>
    </source>
</reference>
<keyword evidence="2" id="KW-0804">Transcription</keyword>
<dbReference type="InterPro" id="IPR026881">
    <property type="entry name" value="WYL_dom"/>
</dbReference>
<name>A0A4Q7V0Q7_PSEST</name>
<dbReference type="Proteomes" id="UP000291591">
    <property type="component" value="Unassembled WGS sequence"/>
</dbReference>
<sequence>MRASRLVTLLFVLQRRRAATASELAAELEVSERTIYRDVAALTEAGVPLWTEPGPSGGIRLVEGWRSRLDGLTAPEAAAILGVAAPQVLADLGLSSALAGAQAKLLATLPEPLRAHAAMVAERVHLDAPGWFHTPREVTALSTVAEAVWSQQVLHVRYRRGVGENATEVERTVEPLGLVLKAGVWYLVAAVADGGEVPVRTYRLDRIAGATPSGATFSRPADFDLAAHWAQGARRFEGSLLRASVRLRLSPRGLRRLPLVTDTEAAQRAVDAAQEQDDGWSLVTLETEGDEIIAGQLLSLGPEVEVLEPAAVRYRLAATARRVAELNADS</sequence>
<dbReference type="AlphaFoldDB" id="A0A4Q7V0Q7"/>
<dbReference type="InterPro" id="IPR028349">
    <property type="entry name" value="PafC-like"/>
</dbReference>
<protein>
    <submittedName>
        <fullName evidence="4">Putative DNA-binding transcriptional regulator YafY</fullName>
    </submittedName>
</protein>
<dbReference type="GO" id="GO:0003700">
    <property type="term" value="F:DNA-binding transcription factor activity"/>
    <property type="evidence" value="ECO:0007669"/>
    <property type="project" value="InterPro"/>
</dbReference>
<evidence type="ECO:0000313" key="4">
    <source>
        <dbReference type="EMBL" id="RZT88042.1"/>
    </source>
</evidence>
<dbReference type="RefSeq" id="WP_130292106.1">
    <property type="nucleotide sequence ID" value="NZ_SHKL01000001.1"/>
</dbReference>
<dbReference type="PROSITE" id="PS52050">
    <property type="entry name" value="WYL"/>
    <property type="match status" value="1"/>
</dbReference>
<dbReference type="OrthoDB" id="3171994at2"/>
<proteinExistence type="predicted"/>
<comment type="caution">
    <text evidence="4">The sequence shown here is derived from an EMBL/GenBank/DDBJ whole genome shotgun (WGS) entry which is preliminary data.</text>
</comment>
<dbReference type="InterPro" id="IPR013196">
    <property type="entry name" value="HTH_11"/>
</dbReference>
<evidence type="ECO:0000256" key="2">
    <source>
        <dbReference type="ARBA" id="ARBA00023163"/>
    </source>
</evidence>
<dbReference type="Pfam" id="PF08279">
    <property type="entry name" value="HTH_11"/>
    <property type="match status" value="1"/>
</dbReference>
<dbReference type="GO" id="GO:0003677">
    <property type="term" value="F:DNA binding"/>
    <property type="evidence" value="ECO:0007669"/>
    <property type="project" value="UniProtKB-KW"/>
</dbReference>
<dbReference type="InterPro" id="IPR036390">
    <property type="entry name" value="WH_DNA-bd_sf"/>
</dbReference>
<dbReference type="EMBL" id="SHKL01000001">
    <property type="protein sequence ID" value="RZT88042.1"/>
    <property type="molecule type" value="Genomic_DNA"/>
</dbReference>
<dbReference type="PANTHER" id="PTHR34580:SF1">
    <property type="entry name" value="PROTEIN PAFC"/>
    <property type="match status" value="1"/>
</dbReference>
<dbReference type="Pfam" id="PF25583">
    <property type="entry name" value="WCX"/>
    <property type="match status" value="1"/>
</dbReference>
<dbReference type="Gene3D" id="1.10.10.10">
    <property type="entry name" value="Winged helix-like DNA-binding domain superfamily/Winged helix DNA-binding domain"/>
    <property type="match status" value="1"/>
</dbReference>
<dbReference type="Pfam" id="PF13280">
    <property type="entry name" value="WYL"/>
    <property type="match status" value="1"/>
</dbReference>
<evidence type="ECO:0000313" key="5">
    <source>
        <dbReference type="Proteomes" id="UP000291591"/>
    </source>
</evidence>
<gene>
    <name evidence="4" type="ORF">EV383_4976</name>
</gene>
<evidence type="ECO:0000259" key="3">
    <source>
        <dbReference type="PROSITE" id="PS51000"/>
    </source>
</evidence>
<accession>A0A4Q7V0Q7</accession>
<dbReference type="InterPro" id="IPR001034">
    <property type="entry name" value="DeoR_HTH"/>
</dbReference>
<dbReference type="PROSITE" id="PS51000">
    <property type="entry name" value="HTH_DEOR_2"/>
    <property type="match status" value="1"/>
</dbReference>
<organism evidence="4 5">
    <name type="scientific">Pseudonocardia sediminis</name>
    <dbReference type="NCBI Taxonomy" id="1397368"/>
    <lineage>
        <taxon>Bacteria</taxon>
        <taxon>Bacillati</taxon>
        <taxon>Actinomycetota</taxon>
        <taxon>Actinomycetes</taxon>
        <taxon>Pseudonocardiales</taxon>
        <taxon>Pseudonocardiaceae</taxon>
        <taxon>Pseudonocardia</taxon>
    </lineage>
</organism>
<keyword evidence="1" id="KW-0805">Transcription regulation</keyword>
<dbReference type="InterPro" id="IPR057727">
    <property type="entry name" value="WCX_dom"/>
</dbReference>
<keyword evidence="5" id="KW-1185">Reference proteome</keyword>
<feature type="domain" description="HTH deoR-type" evidence="3">
    <location>
        <begin position="2"/>
        <end position="57"/>
    </location>
</feature>